<evidence type="ECO:0000313" key="12">
    <source>
        <dbReference type="Proteomes" id="UP000320475"/>
    </source>
</evidence>
<evidence type="ECO:0000256" key="7">
    <source>
        <dbReference type="ARBA" id="ARBA00023136"/>
    </source>
</evidence>
<proteinExistence type="predicted"/>
<keyword evidence="7 8" id="KW-0472">Membrane</keyword>
<evidence type="ECO:0000256" key="4">
    <source>
        <dbReference type="ARBA" id="ARBA00022679"/>
    </source>
</evidence>
<evidence type="ECO:0000313" key="9">
    <source>
        <dbReference type="EMBL" id="TPX43825.1"/>
    </source>
</evidence>
<dbReference type="PANTHER" id="PTHR13929">
    <property type="entry name" value="1,4-DIHYDROXY-2-NAPHTHOATE OCTAPRENYLTRANSFERASE"/>
    <property type="match status" value="1"/>
</dbReference>
<dbReference type="InterPro" id="IPR000537">
    <property type="entry name" value="UbiA_prenyltransferase"/>
</dbReference>
<evidence type="ECO:0000256" key="2">
    <source>
        <dbReference type="ARBA" id="ARBA00004863"/>
    </source>
</evidence>
<feature type="transmembrane region" description="Helical" evidence="8">
    <location>
        <begin position="200"/>
        <end position="221"/>
    </location>
</feature>
<keyword evidence="4" id="KW-0808">Transferase</keyword>
<feature type="transmembrane region" description="Helical" evidence="8">
    <location>
        <begin position="85"/>
        <end position="107"/>
    </location>
</feature>
<dbReference type="Gene3D" id="1.10.357.140">
    <property type="entry name" value="UbiA prenyltransferase"/>
    <property type="match status" value="1"/>
</dbReference>
<feature type="transmembrane region" description="Helical" evidence="8">
    <location>
        <begin position="61"/>
        <end position="79"/>
    </location>
</feature>
<dbReference type="UniPathway" id="UPA00079"/>
<dbReference type="EMBL" id="QEAN01000188">
    <property type="protein sequence ID" value="TPX43825.1"/>
    <property type="molecule type" value="Genomic_DNA"/>
</dbReference>
<feature type="transmembrane region" description="Helical" evidence="8">
    <location>
        <begin position="142"/>
        <end position="168"/>
    </location>
</feature>
<feature type="transmembrane region" description="Helical" evidence="8">
    <location>
        <begin position="310"/>
        <end position="330"/>
    </location>
</feature>
<name>A0A507DEF9_9FUNG</name>
<dbReference type="EMBL" id="QEAM01000030">
    <property type="protein sequence ID" value="TPX49637.1"/>
    <property type="molecule type" value="Genomic_DNA"/>
</dbReference>
<keyword evidence="3" id="KW-0474">Menaquinone biosynthesis</keyword>
<keyword evidence="5 8" id="KW-0812">Transmembrane</keyword>
<feature type="transmembrane region" description="Helical" evidence="8">
    <location>
        <begin position="241"/>
        <end position="258"/>
    </location>
</feature>
<dbReference type="AlphaFoldDB" id="A0A507DEF9"/>
<dbReference type="Proteomes" id="UP000317494">
    <property type="component" value="Unassembled WGS sequence"/>
</dbReference>
<accession>A0A507DEF9</accession>
<organism evidence="10 12">
    <name type="scientific">Synchytrium endobioticum</name>
    <dbReference type="NCBI Taxonomy" id="286115"/>
    <lineage>
        <taxon>Eukaryota</taxon>
        <taxon>Fungi</taxon>
        <taxon>Fungi incertae sedis</taxon>
        <taxon>Chytridiomycota</taxon>
        <taxon>Chytridiomycota incertae sedis</taxon>
        <taxon>Chytridiomycetes</taxon>
        <taxon>Synchytriales</taxon>
        <taxon>Synchytriaceae</taxon>
        <taxon>Synchytrium</taxon>
    </lineage>
</organism>
<evidence type="ECO:0000256" key="8">
    <source>
        <dbReference type="SAM" id="Phobius"/>
    </source>
</evidence>
<dbReference type="VEuPathDB" id="FungiDB:SeMB42_g04573"/>
<dbReference type="PANTHER" id="PTHR13929:SF0">
    <property type="entry name" value="UBIA PRENYLTRANSFERASE DOMAIN-CONTAINING PROTEIN 1"/>
    <property type="match status" value="1"/>
</dbReference>
<dbReference type="GO" id="GO:0009234">
    <property type="term" value="P:menaquinone biosynthetic process"/>
    <property type="evidence" value="ECO:0007669"/>
    <property type="project" value="UniProtKB-UniPathway"/>
</dbReference>
<evidence type="ECO:0000256" key="3">
    <source>
        <dbReference type="ARBA" id="ARBA00022428"/>
    </source>
</evidence>
<feature type="transmembrane region" description="Helical" evidence="8">
    <location>
        <begin position="174"/>
        <end position="193"/>
    </location>
</feature>
<dbReference type="GO" id="GO:0042371">
    <property type="term" value="P:vitamin K biosynthetic process"/>
    <property type="evidence" value="ECO:0007669"/>
    <property type="project" value="TreeGrafter"/>
</dbReference>
<reference evidence="11 12" key="1">
    <citation type="journal article" date="2019" name="Sci. Rep.">
        <title>Comparative genomics of chytrid fungi reveal insights into the obligate biotrophic and pathogenic lifestyle of Synchytrium endobioticum.</title>
        <authorList>
            <person name="van de Vossenberg B.T.L.H."/>
            <person name="Warris S."/>
            <person name="Nguyen H.D.T."/>
            <person name="van Gent-Pelzer M.P.E."/>
            <person name="Joly D.L."/>
            <person name="van de Geest H.C."/>
            <person name="Bonants P.J.M."/>
            <person name="Smith D.S."/>
            <person name="Levesque C.A."/>
            <person name="van der Lee T.A.J."/>
        </authorList>
    </citation>
    <scope>NUCLEOTIDE SEQUENCE [LARGE SCALE GENOMIC DNA]</scope>
    <source>
        <strain evidence="10 12">LEV6574</strain>
        <strain evidence="9 11">MB42</strain>
    </source>
</reference>
<dbReference type="OrthoDB" id="2109654at2759"/>
<evidence type="ECO:0000256" key="6">
    <source>
        <dbReference type="ARBA" id="ARBA00022989"/>
    </source>
</evidence>
<dbReference type="GO" id="GO:0016020">
    <property type="term" value="C:membrane"/>
    <property type="evidence" value="ECO:0007669"/>
    <property type="project" value="UniProtKB-SubCell"/>
</dbReference>
<comment type="subcellular location">
    <subcellularLocation>
        <location evidence="1">Membrane</location>
        <topology evidence="1">Multi-pass membrane protein</topology>
    </subcellularLocation>
</comment>
<gene>
    <name evidence="10" type="ORF">SeLEV6574_g01366</name>
    <name evidence="9" type="ORF">SeMB42_g04573</name>
</gene>
<evidence type="ECO:0000313" key="10">
    <source>
        <dbReference type="EMBL" id="TPX49637.1"/>
    </source>
</evidence>
<dbReference type="InterPro" id="IPR044878">
    <property type="entry name" value="UbiA_sf"/>
</dbReference>
<feature type="transmembrane region" description="Helical" evidence="8">
    <location>
        <begin position="359"/>
        <end position="380"/>
    </location>
</feature>
<comment type="pathway">
    <text evidence="2">Quinol/quinone metabolism; menaquinone biosynthesis.</text>
</comment>
<evidence type="ECO:0000256" key="1">
    <source>
        <dbReference type="ARBA" id="ARBA00004141"/>
    </source>
</evidence>
<dbReference type="Pfam" id="PF01040">
    <property type="entry name" value="UbiA"/>
    <property type="match status" value="1"/>
</dbReference>
<keyword evidence="11" id="KW-1185">Reference proteome</keyword>
<keyword evidence="6 8" id="KW-1133">Transmembrane helix</keyword>
<sequence length="382" mass="42075">MAINDQVLHSHDLRRRPLLTDFKRNSTHVSIVADAPVNPRPQKPPLSLSAKIKLFAKLCRIKYLVVTPFFISAALPYVLHQRSLYPHLGMWTACLVTGFLIQILAMLCNEYYDLEADTANKTPSSLTGGSRILVDHLLHPSVALYGAIVVASLIVALQFIVPALLPWYARGRELMLIATFLSWSYSGPPLYLNYRGLGELNAAIVVALICPLYPAIVHLPAFDAKSVLVALLNPFDADGALLRNTIYAIAPFPLVYISRYCCLNINDMEGDMAANKKNWAVLFGARMTARISVGLQILAFVVALDQFLSGFIPLSLAIPLLGYVLPAGMYETGRLWYLMPASDDHVFDFIAKRPASKRAVVASTYLSIAVAFVLCVGWAINV</sequence>
<evidence type="ECO:0000313" key="11">
    <source>
        <dbReference type="Proteomes" id="UP000317494"/>
    </source>
</evidence>
<evidence type="ECO:0008006" key="13">
    <source>
        <dbReference type="Google" id="ProtNLM"/>
    </source>
</evidence>
<protein>
    <recommendedName>
        <fullName evidence="13">1,4-dihydroxy-2-naphthoate octaprenyltransferase</fullName>
    </recommendedName>
</protein>
<dbReference type="CDD" id="cd13962">
    <property type="entry name" value="PT_UbiA_UBIAD1"/>
    <property type="match status" value="1"/>
</dbReference>
<evidence type="ECO:0000256" key="5">
    <source>
        <dbReference type="ARBA" id="ARBA00022692"/>
    </source>
</evidence>
<comment type="caution">
    <text evidence="10">The sequence shown here is derived from an EMBL/GenBank/DDBJ whole genome shotgun (WGS) entry which is preliminary data.</text>
</comment>
<dbReference type="GO" id="GO:0004659">
    <property type="term" value="F:prenyltransferase activity"/>
    <property type="evidence" value="ECO:0007669"/>
    <property type="project" value="InterPro"/>
</dbReference>
<dbReference type="Proteomes" id="UP000320475">
    <property type="component" value="Unassembled WGS sequence"/>
</dbReference>
<dbReference type="InterPro" id="IPR026046">
    <property type="entry name" value="UBIAD1"/>
</dbReference>
<feature type="transmembrane region" description="Helical" evidence="8">
    <location>
        <begin position="279"/>
        <end position="304"/>
    </location>
</feature>